<reference evidence="1" key="2">
    <citation type="journal article" date="2021" name="PeerJ">
        <title>Extensive microbial diversity within the chicken gut microbiome revealed by metagenomics and culture.</title>
        <authorList>
            <person name="Gilroy R."/>
            <person name="Ravi A."/>
            <person name="Getino M."/>
            <person name="Pursley I."/>
            <person name="Horton D.L."/>
            <person name="Alikhan N.F."/>
            <person name="Baker D."/>
            <person name="Gharbi K."/>
            <person name="Hall N."/>
            <person name="Watson M."/>
            <person name="Adriaenssens E.M."/>
            <person name="Foster-Nyarko E."/>
            <person name="Jarju S."/>
            <person name="Secka A."/>
            <person name="Antonio M."/>
            <person name="Oren A."/>
            <person name="Chaudhuri R.R."/>
            <person name="La Ragione R."/>
            <person name="Hildebrand F."/>
            <person name="Pallen M.J."/>
        </authorList>
    </citation>
    <scope>NUCLEOTIDE SEQUENCE</scope>
    <source>
        <strain evidence="1">7463</strain>
    </source>
</reference>
<proteinExistence type="predicted"/>
<name>A0A9D1LG69_9BURK</name>
<dbReference type="EMBL" id="DVMY01000071">
    <property type="protein sequence ID" value="HIU37482.1"/>
    <property type="molecule type" value="Genomic_DNA"/>
</dbReference>
<comment type="caution">
    <text evidence="1">The sequence shown here is derived from an EMBL/GenBank/DDBJ whole genome shotgun (WGS) entry which is preliminary data.</text>
</comment>
<organism evidence="1 2">
    <name type="scientific">Candidatus Aphodousia faecigallinarum</name>
    <dbReference type="NCBI Taxonomy" id="2840677"/>
    <lineage>
        <taxon>Bacteria</taxon>
        <taxon>Pseudomonadati</taxon>
        <taxon>Pseudomonadota</taxon>
        <taxon>Betaproteobacteria</taxon>
        <taxon>Burkholderiales</taxon>
        <taxon>Sutterellaceae</taxon>
        <taxon>Sutterellaceae incertae sedis</taxon>
        <taxon>Candidatus Aphodousia</taxon>
    </lineage>
</organism>
<gene>
    <name evidence="1" type="ORF">IAC56_04340</name>
</gene>
<reference evidence="1" key="1">
    <citation type="submission" date="2020-10" db="EMBL/GenBank/DDBJ databases">
        <authorList>
            <person name="Gilroy R."/>
        </authorList>
    </citation>
    <scope>NUCLEOTIDE SEQUENCE</scope>
    <source>
        <strain evidence="1">7463</strain>
    </source>
</reference>
<dbReference type="AlphaFoldDB" id="A0A9D1LG69"/>
<dbReference type="InterPro" id="IPR009241">
    <property type="entry name" value="HigB-like"/>
</dbReference>
<accession>A0A9D1LG69</accession>
<protein>
    <submittedName>
        <fullName evidence="1">Type II toxin-antitoxin system RelE/ParE family toxin</fullName>
    </submittedName>
</protein>
<evidence type="ECO:0000313" key="2">
    <source>
        <dbReference type="Proteomes" id="UP000824083"/>
    </source>
</evidence>
<dbReference type="Proteomes" id="UP000824083">
    <property type="component" value="Unassembled WGS sequence"/>
</dbReference>
<dbReference type="Pfam" id="PF05973">
    <property type="entry name" value="Gp49"/>
    <property type="match status" value="1"/>
</dbReference>
<evidence type="ECO:0000313" key="1">
    <source>
        <dbReference type="EMBL" id="HIU37482.1"/>
    </source>
</evidence>
<sequence length="117" mass="13356">MVTPESHSKFQVEFVNENARQELLSLPKKIRAKAFALLDKMREVGPNLGMPFTRALEKGIFEVRAKGEEGIGRVLFCARIGKRIIVLRCFVKKTQKTPRKEIDIAIARLKELENESC</sequence>